<dbReference type="CDD" id="cd00082">
    <property type="entry name" value="HisKA"/>
    <property type="match status" value="1"/>
</dbReference>
<dbReference type="Pfam" id="PF13185">
    <property type="entry name" value="GAF_2"/>
    <property type="match status" value="1"/>
</dbReference>
<evidence type="ECO:0000313" key="7">
    <source>
        <dbReference type="Proteomes" id="UP001246372"/>
    </source>
</evidence>
<evidence type="ECO:0000256" key="4">
    <source>
        <dbReference type="SAM" id="Coils"/>
    </source>
</evidence>
<accession>A0ABU3P7R3</accession>
<evidence type="ECO:0000256" key="1">
    <source>
        <dbReference type="ARBA" id="ARBA00000085"/>
    </source>
</evidence>
<sequence>MRRVELFIDEQQLALLEQAYQAACSAQECLETALHLAWHLRQRDTSRALQLVEVAESRLAAAKLPAAEGRAVLARLDLVRGEHALLLGQFELASQKADLAMAGFAACADVTGQADAWLLLAEMHFALGNQRGVDEALEAVLDAAEPEANRRWMARAYVVRMALYRGAFEGLDEAQHALDFGAGAGTAMRALSEFTLAAHAARAARWRAAIEHAIAAGECAMATGQKRLAVIAAGNVSDAYAYLNDPGNGLIWAQHSLELARALGAPYVLGLAMSQTAARLAELGHLDAAQALLIDSLAMQQPGSRLHGLSLRRLGDLERQRGEDAQALVHYQSLQRAALAQGHSDLWLRVQIDVVRCLLALGRIDEAAAQARALLDLPTALKNDQVAALMVLARATVLAAPEGAVRSAHLRQSLLYLQQALDMARGIDGYRLPVELLQQLAQTHAALGDYEQAYAADQLAWQANRELQGHELKQRAVAVQLEQEGQRARAELARLREESRAEALRAEALQQSKTTLEQLAAVGREITASLEFESIFAALQIHANSMLPLDSLTLFRVDSLAGRLELLYGMEAGERIAPLSYALDDPQRRAPRCAREGIDIVVHDDNDPRLVIAGTRHTRSKIYTPLRQGDRVLGVLSAQAFRAGAFGERELAIMRSLGAYAAIALANVEAQAVRVQQEKLASLGQLVANVAHEINTPIAAIKGSGENLREALSASLLTLPALLRSLDVEALQRFLDWIKLLDRPPRWLGSREERALQRQLAQRLQELGVPDVQRCAELLVQMRCDDQLEALLPLLRHAQQARLLQGALGLSQLFVNADNIGRAVERVGKIVFSLRSYARIDAGASPVLADVREGLELALTLCQHQLRRGIELETCFEPVPRLLCWPDELNQVWSNLIHNALQAMPQGGRLRLALRQQGELLHVECQDSGTGIDPAVLPRIFEPFFTTKGIGEGSGLGLDIVQRVVKRHGGQIEVGSEPGLGTRFLVSLPLPPAPD</sequence>
<reference evidence="6" key="1">
    <citation type="submission" date="2023-09" db="EMBL/GenBank/DDBJ databases">
        <title>Paucibacter sp. APW11 Genome sequencing and assembly.</title>
        <authorList>
            <person name="Kim I."/>
        </authorList>
    </citation>
    <scope>NUCLEOTIDE SEQUENCE</scope>
    <source>
        <strain evidence="6">APW11</strain>
    </source>
</reference>
<dbReference type="InterPro" id="IPR003594">
    <property type="entry name" value="HATPase_dom"/>
</dbReference>
<dbReference type="RefSeq" id="WP_315648988.1">
    <property type="nucleotide sequence ID" value="NZ_JAVXZY010000001.1"/>
</dbReference>
<keyword evidence="7" id="KW-1185">Reference proteome</keyword>
<organism evidence="6 7">
    <name type="scientific">Roseateles aquae</name>
    <dbReference type="NCBI Taxonomy" id="3077235"/>
    <lineage>
        <taxon>Bacteria</taxon>
        <taxon>Pseudomonadati</taxon>
        <taxon>Pseudomonadota</taxon>
        <taxon>Betaproteobacteria</taxon>
        <taxon>Burkholderiales</taxon>
        <taxon>Sphaerotilaceae</taxon>
        <taxon>Roseateles</taxon>
    </lineage>
</organism>
<dbReference type="SMART" id="SM00065">
    <property type="entry name" value="GAF"/>
    <property type="match status" value="1"/>
</dbReference>
<comment type="caution">
    <text evidence="6">The sequence shown here is derived from an EMBL/GenBank/DDBJ whole genome shotgun (WGS) entry which is preliminary data.</text>
</comment>
<dbReference type="Gene3D" id="3.30.565.10">
    <property type="entry name" value="Histidine kinase-like ATPase, C-terminal domain"/>
    <property type="match status" value="1"/>
</dbReference>
<evidence type="ECO:0000256" key="3">
    <source>
        <dbReference type="ARBA" id="ARBA00022553"/>
    </source>
</evidence>
<keyword evidence="6" id="KW-0547">Nucleotide-binding</keyword>
<dbReference type="PRINTS" id="PR00344">
    <property type="entry name" value="BCTRLSENSOR"/>
</dbReference>
<dbReference type="InterPro" id="IPR004358">
    <property type="entry name" value="Sig_transdc_His_kin-like_C"/>
</dbReference>
<dbReference type="EMBL" id="JAVXZY010000001">
    <property type="protein sequence ID" value="MDT8998589.1"/>
    <property type="molecule type" value="Genomic_DNA"/>
</dbReference>
<name>A0ABU3P7R3_9BURK</name>
<dbReference type="SMART" id="SM00387">
    <property type="entry name" value="HATPase_c"/>
    <property type="match status" value="1"/>
</dbReference>
<gene>
    <name evidence="6" type="ORF">RQP53_04815</name>
</gene>
<dbReference type="Gene3D" id="3.30.450.40">
    <property type="match status" value="1"/>
</dbReference>
<dbReference type="InterPro" id="IPR011990">
    <property type="entry name" value="TPR-like_helical_dom_sf"/>
</dbReference>
<dbReference type="InterPro" id="IPR036890">
    <property type="entry name" value="HATPase_C_sf"/>
</dbReference>
<dbReference type="SUPFAM" id="SSF55874">
    <property type="entry name" value="ATPase domain of HSP90 chaperone/DNA topoisomerase II/histidine kinase"/>
    <property type="match status" value="1"/>
</dbReference>
<dbReference type="SUPFAM" id="SSF47384">
    <property type="entry name" value="Homodimeric domain of signal transducing histidine kinase"/>
    <property type="match status" value="1"/>
</dbReference>
<feature type="coiled-coil region" evidence="4">
    <location>
        <begin position="478"/>
        <end position="512"/>
    </location>
</feature>
<dbReference type="Pfam" id="PF00512">
    <property type="entry name" value="HisKA"/>
    <property type="match status" value="1"/>
</dbReference>
<evidence type="ECO:0000256" key="2">
    <source>
        <dbReference type="ARBA" id="ARBA00012438"/>
    </source>
</evidence>
<dbReference type="Proteomes" id="UP001246372">
    <property type="component" value="Unassembled WGS sequence"/>
</dbReference>
<protein>
    <recommendedName>
        <fullName evidence="2">histidine kinase</fullName>
        <ecNumber evidence="2">2.7.13.3</ecNumber>
    </recommendedName>
</protein>
<dbReference type="InterPro" id="IPR003018">
    <property type="entry name" value="GAF"/>
</dbReference>
<dbReference type="PANTHER" id="PTHR43065:SF48">
    <property type="entry name" value="HISTIDINE KINASE"/>
    <property type="match status" value="1"/>
</dbReference>
<evidence type="ECO:0000259" key="5">
    <source>
        <dbReference type="PROSITE" id="PS50109"/>
    </source>
</evidence>
<dbReference type="GO" id="GO:0005524">
    <property type="term" value="F:ATP binding"/>
    <property type="evidence" value="ECO:0007669"/>
    <property type="project" value="UniProtKB-KW"/>
</dbReference>
<evidence type="ECO:0000313" key="6">
    <source>
        <dbReference type="EMBL" id="MDT8998589.1"/>
    </source>
</evidence>
<dbReference type="InterPro" id="IPR005467">
    <property type="entry name" value="His_kinase_dom"/>
</dbReference>
<dbReference type="InterPro" id="IPR036097">
    <property type="entry name" value="HisK_dim/P_sf"/>
</dbReference>
<feature type="domain" description="Histidine kinase" evidence="5">
    <location>
        <begin position="824"/>
        <end position="992"/>
    </location>
</feature>
<dbReference type="PROSITE" id="PS50109">
    <property type="entry name" value="HIS_KIN"/>
    <property type="match status" value="1"/>
</dbReference>
<keyword evidence="4" id="KW-0175">Coiled coil</keyword>
<keyword evidence="6" id="KW-0067">ATP-binding</keyword>
<dbReference type="Pfam" id="PF02518">
    <property type="entry name" value="HATPase_c"/>
    <property type="match status" value="1"/>
</dbReference>
<keyword evidence="3" id="KW-0597">Phosphoprotein</keyword>
<dbReference type="InterPro" id="IPR029016">
    <property type="entry name" value="GAF-like_dom_sf"/>
</dbReference>
<dbReference type="InterPro" id="IPR003661">
    <property type="entry name" value="HisK_dim/P_dom"/>
</dbReference>
<dbReference type="EC" id="2.7.13.3" evidence="2"/>
<dbReference type="SUPFAM" id="SSF48452">
    <property type="entry name" value="TPR-like"/>
    <property type="match status" value="1"/>
</dbReference>
<dbReference type="Gene3D" id="1.10.287.130">
    <property type="match status" value="1"/>
</dbReference>
<dbReference type="SUPFAM" id="SSF55781">
    <property type="entry name" value="GAF domain-like"/>
    <property type="match status" value="1"/>
</dbReference>
<dbReference type="Gene3D" id="1.25.40.10">
    <property type="entry name" value="Tetratricopeptide repeat domain"/>
    <property type="match status" value="1"/>
</dbReference>
<comment type="catalytic activity">
    <reaction evidence="1">
        <text>ATP + protein L-histidine = ADP + protein N-phospho-L-histidine.</text>
        <dbReference type="EC" id="2.7.13.3"/>
    </reaction>
</comment>
<dbReference type="PANTHER" id="PTHR43065">
    <property type="entry name" value="SENSOR HISTIDINE KINASE"/>
    <property type="match status" value="1"/>
</dbReference>
<dbReference type="SMART" id="SM00388">
    <property type="entry name" value="HisKA"/>
    <property type="match status" value="1"/>
</dbReference>
<proteinExistence type="predicted"/>